<evidence type="ECO:0000256" key="1">
    <source>
        <dbReference type="SAM" id="Coils"/>
    </source>
</evidence>
<comment type="caution">
    <text evidence="3">The sequence shown here is derived from an EMBL/GenBank/DDBJ whole genome shotgun (WGS) entry which is preliminary data.</text>
</comment>
<dbReference type="EMBL" id="JAHRIQ010047706">
    <property type="protein sequence ID" value="MEQ2236711.1"/>
    <property type="molecule type" value="Genomic_DNA"/>
</dbReference>
<feature type="compositionally biased region" description="Polar residues" evidence="2">
    <location>
        <begin position="101"/>
        <end position="117"/>
    </location>
</feature>
<evidence type="ECO:0000313" key="4">
    <source>
        <dbReference type="Proteomes" id="UP001482620"/>
    </source>
</evidence>
<evidence type="ECO:0000256" key="2">
    <source>
        <dbReference type="SAM" id="MobiDB-lite"/>
    </source>
</evidence>
<dbReference type="Proteomes" id="UP001482620">
    <property type="component" value="Unassembled WGS sequence"/>
</dbReference>
<keyword evidence="1" id="KW-0175">Coiled coil</keyword>
<organism evidence="3 4">
    <name type="scientific">Ilyodon furcidens</name>
    <name type="common">goldbreast splitfin</name>
    <dbReference type="NCBI Taxonomy" id="33524"/>
    <lineage>
        <taxon>Eukaryota</taxon>
        <taxon>Metazoa</taxon>
        <taxon>Chordata</taxon>
        <taxon>Craniata</taxon>
        <taxon>Vertebrata</taxon>
        <taxon>Euteleostomi</taxon>
        <taxon>Actinopterygii</taxon>
        <taxon>Neopterygii</taxon>
        <taxon>Teleostei</taxon>
        <taxon>Neoteleostei</taxon>
        <taxon>Acanthomorphata</taxon>
        <taxon>Ovalentaria</taxon>
        <taxon>Atherinomorphae</taxon>
        <taxon>Cyprinodontiformes</taxon>
        <taxon>Goodeidae</taxon>
        <taxon>Ilyodon</taxon>
    </lineage>
</organism>
<gene>
    <name evidence="3" type="ORF">ILYODFUR_015522</name>
</gene>
<feature type="coiled-coil region" evidence="1">
    <location>
        <begin position="40"/>
        <end position="67"/>
    </location>
</feature>
<name>A0ABV0TW30_9TELE</name>
<sequence>IKEWVDQMQKELVNLADTATAGKSLTQIFLRNKHLYTVEENDAEELVARAARNIEQLLRKRSAALESIFCPTHVPQAVATTALAYSPCKRHMGGTLPPPTGCQSRSQTGHEPAHSSQ</sequence>
<reference evidence="3 4" key="1">
    <citation type="submission" date="2021-06" db="EMBL/GenBank/DDBJ databases">
        <authorList>
            <person name="Palmer J.M."/>
        </authorList>
    </citation>
    <scope>NUCLEOTIDE SEQUENCE [LARGE SCALE GENOMIC DNA]</scope>
    <source>
        <strain evidence="4">if_2019</strain>
        <tissue evidence="3">Muscle</tissue>
    </source>
</reference>
<evidence type="ECO:0000313" key="3">
    <source>
        <dbReference type="EMBL" id="MEQ2236711.1"/>
    </source>
</evidence>
<feature type="region of interest" description="Disordered" evidence="2">
    <location>
        <begin position="93"/>
        <end position="117"/>
    </location>
</feature>
<accession>A0ABV0TW30</accession>
<feature type="non-terminal residue" evidence="3">
    <location>
        <position position="1"/>
    </location>
</feature>
<protein>
    <submittedName>
        <fullName evidence="3">Uncharacterized protein</fullName>
    </submittedName>
</protein>
<keyword evidence="4" id="KW-1185">Reference proteome</keyword>
<proteinExistence type="predicted"/>